<sequence length="112" mass="12179">MATPNEAHGGAYRQFPARPDQYQEAAWEATLGQLFSTAVTHATDRIDWYDAKAAERAAVAKRIRFTSLLLFALGTLAPILLTFLVKIAAVGKTPNAPSTWLDIIAALPLGKR</sequence>
<name>A0A1H1KHA0_9BURK</name>
<organism evidence="2 3">
    <name type="scientific">Paraburkholderia tuberum</name>
    <dbReference type="NCBI Taxonomy" id="157910"/>
    <lineage>
        <taxon>Bacteria</taxon>
        <taxon>Pseudomonadati</taxon>
        <taxon>Pseudomonadota</taxon>
        <taxon>Betaproteobacteria</taxon>
        <taxon>Burkholderiales</taxon>
        <taxon>Burkholderiaceae</taxon>
        <taxon>Paraburkholderia</taxon>
    </lineage>
</organism>
<dbReference type="Proteomes" id="UP000199365">
    <property type="component" value="Unassembled WGS sequence"/>
</dbReference>
<dbReference type="EMBL" id="FNKX01000004">
    <property type="protein sequence ID" value="SDR61718.1"/>
    <property type="molecule type" value="Genomic_DNA"/>
</dbReference>
<reference evidence="3" key="1">
    <citation type="submission" date="2016-10" db="EMBL/GenBank/DDBJ databases">
        <authorList>
            <person name="Varghese N."/>
            <person name="Submissions S."/>
        </authorList>
    </citation>
    <scope>NUCLEOTIDE SEQUENCE [LARGE SCALE GENOMIC DNA]</scope>
    <source>
        <strain evidence="3">DUS833</strain>
    </source>
</reference>
<keyword evidence="1" id="KW-0812">Transmembrane</keyword>
<keyword evidence="1" id="KW-0472">Membrane</keyword>
<keyword evidence="3" id="KW-1185">Reference proteome</keyword>
<keyword evidence="1" id="KW-1133">Transmembrane helix</keyword>
<evidence type="ECO:0000313" key="3">
    <source>
        <dbReference type="Proteomes" id="UP000199365"/>
    </source>
</evidence>
<dbReference type="RefSeq" id="WP_090812379.1">
    <property type="nucleotide sequence ID" value="NZ_FNKX01000004.1"/>
</dbReference>
<evidence type="ECO:0000256" key="1">
    <source>
        <dbReference type="SAM" id="Phobius"/>
    </source>
</evidence>
<protein>
    <submittedName>
        <fullName evidence="2">Uncharacterized protein</fullName>
    </submittedName>
</protein>
<feature type="transmembrane region" description="Helical" evidence="1">
    <location>
        <begin position="68"/>
        <end position="89"/>
    </location>
</feature>
<evidence type="ECO:0000313" key="2">
    <source>
        <dbReference type="EMBL" id="SDR61718.1"/>
    </source>
</evidence>
<accession>A0A1H1KHA0</accession>
<proteinExistence type="predicted"/>
<gene>
    <name evidence="2" type="ORF">SAMN05445850_7920</name>
</gene>
<dbReference type="AlphaFoldDB" id="A0A1H1KHA0"/>